<organism evidence="1">
    <name type="scientific">Lepeophtheirus salmonis</name>
    <name type="common">Salmon louse</name>
    <name type="synonym">Caligus salmonis</name>
    <dbReference type="NCBI Taxonomy" id="72036"/>
    <lineage>
        <taxon>Eukaryota</taxon>
        <taxon>Metazoa</taxon>
        <taxon>Ecdysozoa</taxon>
        <taxon>Arthropoda</taxon>
        <taxon>Crustacea</taxon>
        <taxon>Multicrustacea</taxon>
        <taxon>Hexanauplia</taxon>
        <taxon>Copepoda</taxon>
        <taxon>Siphonostomatoida</taxon>
        <taxon>Caligidae</taxon>
        <taxon>Lepeophtheirus</taxon>
    </lineage>
</organism>
<feature type="non-terminal residue" evidence="1">
    <location>
        <position position="1"/>
    </location>
</feature>
<dbReference type="EMBL" id="HACA01011457">
    <property type="protein sequence ID" value="CDW28818.1"/>
    <property type="molecule type" value="Transcribed_RNA"/>
</dbReference>
<reference evidence="1" key="1">
    <citation type="submission" date="2014-05" db="EMBL/GenBank/DDBJ databases">
        <authorList>
            <person name="Chronopoulou M."/>
        </authorList>
    </citation>
    <scope>NUCLEOTIDE SEQUENCE</scope>
    <source>
        <tissue evidence="1">Whole organism</tissue>
    </source>
</reference>
<proteinExistence type="predicted"/>
<sequence>RKKEEEKRKIYQLFSFSNLKTVIYLTIQSIFIHLKILHKGEQRTYVEVDGAQAVGRGCVS</sequence>
<name>A0A0K2TS24_LEPSM</name>
<protein>
    <submittedName>
        <fullName evidence="1">Uncharacterized protein</fullName>
    </submittedName>
</protein>
<accession>A0A0K2TS24</accession>
<evidence type="ECO:0000313" key="1">
    <source>
        <dbReference type="EMBL" id="CDW28818.1"/>
    </source>
</evidence>
<dbReference type="AlphaFoldDB" id="A0A0K2TS24"/>